<dbReference type="InterPro" id="IPR035969">
    <property type="entry name" value="Rab-GAP_TBC_sf"/>
</dbReference>
<dbReference type="GeneID" id="66117398"/>
<dbReference type="Proteomes" id="UP000790833">
    <property type="component" value="Unassembled WGS sequence"/>
</dbReference>
<evidence type="ECO:0000256" key="1">
    <source>
        <dbReference type="SAM" id="Coils"/>
    </source>
</evidence>
<feature type="coiled-coil region" evidence="1">
    <location>
        <begin position="422"/>
        <end position="514"/>
    </location>
</feature>
<protein>
    <recommendedName>
        <fullName evidence="3">Rab-GAP TBC domain-containing protein</fullName>
    </recommendedName>
</protein>
<dbReference type="InterPro" id="IPR000195">
    <property type="entry name" value="Rab-GAP-TBC_dom"/>
</dbReference>
<dbReference type="Pfam" id="PF23436">
    <property type="entry name" value="RabGap-TBC_2"/>
    <property type="match status" value="1"/>
</dbReference>
<dbReference type="AlphaFoldDB" id="A0A9P7VCD1"/>
<evidence type="ECO:0000259" key="3">
    <source>
        <dbReference type="SMART" id="SM00164"/>
    </source>
</evidence>
<name>A0A9P7VCD1_9ASCO</name>
<accession>A0A9P7VCD1</accession>
<dbReference type="EMBL" id="JAHMUF010000005">
    <property type="protein sequence ID" value="KAG7194916.1"/>
    <property type="molecule type" value="Genomic_DNA"/>
</dbReference>
<dbReference type="SUPFAM" id="SSF47923">
    <property type="entry name" value="Ypt/Rab-GAP domain of gyp1p"/>
    <property type="match status" value="1"/>
</dbReference>
<keyword evidence="5" id="KW-1185">Reference proteome</keyword>
<dbReference type="RefSeq" id="XP_043050463.1">
    <property type="nucleotide sequence ID" value="XM_043194712.1"/>
</dbReference>
<proteinExistence type="predicted"/>
<gene>
    <name evidence="4" type="ORF">KQ657_004024</name>
</gene>
<dbReference type="Gene3D" id="1.10.472.80">
    <property type="entry name" value="Ypt/Rab-GAP domain of gyp1p, domain 3"/>
    <property type="match status" value="1"/>
</dbReference>
<evidence type="ECO:0000313" key="5">
    <source>
        <dbReference type="Proteomes" id="UP000790833"/>
    </source>
</evidence>
<dbReference type="SMART" id="SM00164">
    <property type="entry name" value="TBC"/>
    <property type="match status" value="1"/>
</dbReference>
<feature type="compositionally biased region" description="Basic and acidic residues" evidence="2">
    <location>
        <begin position="26"/>
        <end position="37"/>
    </location>
</feature>
<evidence type="ECO:0000313" key="4">
    <source>
        <dbReference type="EMBL" id="KAG7194916.1"/>
    </source>
</evidence>
<feature type="region of interest" description="Disordered" evidence="2">
    <location>
        <begin position="15"/>
        <end position="42"/>
    </location>
</feature>
<organism evidence="4 5">
    <name type="scientific">Scheffersomyces spartinae</name>
    <dbReference type="NCBI Taxonomy" id="45513"/>
    <lineage>
        <taxon>Eukaryota</taxon>
        <taxon>Fungi</taxon>
        <taxon>Dikarya</taxon>
        <taxon>Ascomycota</taxon>
        <taxon>Saccharomycotina</taxon>
        <taxon>Pichiomycetes</taxon>
        <taxon>Debaryomycetaceae</taxon>
        <taxon>Scheffersomyces</taxon>
    </lineage>
</organism>
<comment type="caution">
    <text evidence="4">The sequence shown here is derived from an EMBL/GenBank/DDBJ whole genome shotgun (WGS) entry which is preliminary data.</text>
</comment>
<reference evidence="4" key="1">
    <citation type="submission" date="2021-03" db="EMBL/GenBank/DDBJ databases">
        <authorList>
            <person name="Palmer J.M."/>
        </authorList>
    </citation>
    <scope>NUCLEOTIDE SEQUENCE</scope>
    <source>
        <strain evidence="4">ARV_011</strain>
    </source>
</reference>
<keyword evidence="1" id="KW-0175">Coiled coil</keyword>
<evidence type="ECO:0000256" key="2">
    <source>
        <dbReference type="SAM" id="MobiDB-lite"/>
    </source>
</evidence>
<dbReference type="OrthoDB" id="4085843at2759"/>
<feature type="domain" description="Rab-GAP TBC" evidence="3">
    <location>
        <begin position="128"/>
        <end position="348"/>
    </location>
</feature>
<sequence>MSSISSDLTYTMSLNKELPPILPPREPPKSKHSDGHTPKTHLPYAASDSMAVITTLRQAQLVEAQVISGASDIFAAQKGHDTFANQLTTAKEEHQDTLKEDQFWYDLIDDTDSILLKNKNADKLEAQIVEGIPEYLRGLVYLKTLNVRYKFNKDHYIALLKKANGSESVKSQSKYFETLDLPERIINVLKVYIYYSCEITSTRNIQMEALRSTTNISNIKAGSSSPSSYVMHTLKSISHIPGLEDEEILFILVKLDKLYLQSLKDELFYKINRALEESENELFLHINKQGILFNAFYTQFLMKLYNSEGNKNWHMKLLDFIVFEGIDFLIRMVMYIFDLNKEKLMQLNGDELALFLYSDVFLNYPDIDFAKVITFDASIIIFENEYNLAKINSIGNNSNELINLRETGNDLRLQIEEMLSKLSTLQATHSEIQSLNESLKNELKSSMEQRESLLRTKAKLQDKYGNLTLTENVRNAKHANEVIAKANLELEAQVQALEKSNAVLKEKVASLTVT</sequence>